<dbReference type="InterPro" id="IPR011990">
    <property type="entry name" value="TPR-like_helical_dom_sf"/>
</dbReference>
<organism evidence="3 4">
    <name type="scientific">Ceratopteris richardii</name>
    <name type="common">Triangle waterfern</name>
    <dbReference type="NCBI Taxonomy" id="49495"/>
    <lineage>
        <taxon>Eukaryota</taxon>
        <taxon>Viridiplantae</taxon>
        <taxon>Streptophyta</taxon>
        <taxon>Embryophyta</taxon>
        <taxon>Tracheophyta</taxon>
        <taxon>Polypodiopsida</taxon>
        <taxon>Polypodiidae</taxon>
        <taxon>Polypodiales</taxon>
        <taxon>Pteridineae</taxon>
        <taxon>Pteridaceae</taxon>
        <taxon>Parkerioideae</taxon>
        <taxon>Ceratopteris</taxon>
    </lineage>
</organism>
<feature type="repeat" description="PPR" evidence="2">
    <location>
        <begin position="559"/>
        <end position="589"/>
    </location>
</feature>
<proteinExistence type="predicted"/>
<dbReference type="InterPro" id="IPR046960">
    <property type="entry name" value="PPR_At4g14850-like_plant"/>
</dbReference>
<evidence type="ECO:0000256" key="1">
    <source>
        <dbReference type="ARBA" id="ARBA00022737"/>
    </source>
</evidence>
<dbReference type="GO" id="GO:0003729">
    <property type="term" value="F:mRNA binding"/>
    <property type="evidence" value="ECO:0007669"/>
    <property type="project" value="UniProtKB-ARBA"/>
</dbReference>
<feature type="repeat" description="PPR" evidence="2">
    <location>
        <begin position="590"/>
        <end position="624"/>
    </location>
</feature>
<dbReference type="Pfam" id="PF13812">
    <property type="entry name" value="PPR_3"/>
    <property type="match status" value="1"/>
</dbReference>
<dbReference type="FunFam" id="1.25.40.10:FF:000090">
    <property type="entry name" value="Pentatricopeptide repeat-containing protein, chloroplastic"/>
    <property type="match status" value="1"/>
</dbReference>
<dbReference type="InterPro" id="IPR002885">
    <property type="entry name" value="PPR_rpt"/>
</dbReference>
<dbReference type="OrthoDB" id="509099at2759"/>
<dbReference type="InterPro" id="IPR046848">
    <property type="entry name" value="E_motif"/>
</dbReference>
<dbReference type="NCBIfam" id="TIGR00756">
    <property type="entry name" value="PPR"/>
    <property type="match status" value="5"/>
</dbReference>
<evidence type="ECO:0000313" key="4">
    <source>
        <dbReference type="Proteomes" id="UP000825935"/>
    </source>
</evidence>
<dbReference type="AlphaFoldDB" id="A0A8T2TWJ1"/>
<feature type="repeat" description="PPR" evidence="2">
    <location>
        <begin position="489"/>
        <end position="523"/>
    </location>
</feature>
<dbReference type="Pfam" id="PF01535">
    <property type="entry name" value="PPR"/>
    <property type="match status" value="6"/>
</dbReference>
<reference evidence="3" key="1">
    <citation type="submission" date="2021-08" db="EMBL/GenBank/DDBJ databases">
        <title>WGS assembly of Ceratopteris richardii.</title>
        <authorList>
            <person name="Marchant D.B."/>
            <person name="Chen G."/>
            <person name="Jenkins J."/>
            <person name="Shu S."/>
            <person name="Leebens-Mack J."/>
            <person name="Grimwood J."/>
            <person name="Schmutz J."/>
            <person name="Soltis P."/>
            <person name="Soltis D."/>
            <person name="Chen Z.-H."/>
        </authorList>
    </citation>
    <scope>NUCLEOTIDE SEQUENCE</scope>
    <source>
        <strain evidence="3">Whitten #5841</strain>
        <tissue evidence="3">Leaf</tissue>
    </source>
</reference>
<evidence type="ECO:0008006" key="5">
    <source>
        <dbReference type="Google" id="ProtNLM"/>
    </source>
</evidence>
<feature type="repeat" description="PPR" evidence="2">
    <location>
        <begin position="186"/>
        <end position="220"/>
    </location>
</feature>
<dbReference type="OMA" id="HTIISAH"/>
<gene>
    <name evidence="3" type="ORF">KP509_10G063700</name>
</gene>
<dbReference type="GO" id="GO:0009451">
    <property type="term" value="P:RNA modification"/>
    <property type="evidence" value="ECO:0007669"/>
    <property type="project" value="InterPro"/>
</dbReference>
<dbReference type="FunFam" id="1.25.40.10:FF:000031">
    <property type="entry name" value="Pentatricopeptide repeat-containing protein mitochondrial"/>
    <property type="match status" value="1"/>
</dbReference>
<dbReference type="EMBL" id="CM035415">
    <property type="protein sequence ID" value="KAH7427857.1"/>
    <property type="molecule type" value="Genomic_DNA"/>
</dbReference>
<evidence type="ECO:0000313" key="3">
    <source>
        <dbReference type="EMBL" id="KAH7427857.1"/>
    </source>
</evidence>
<evidence type="ECO:0000256" key="2">
    <source>
        <dbReference type="PROSITE-ProRule" id="PRU00708"/>
    </source>
</evidence>
<feature type="repeat" description="PPR" evidence="2">
    <location>
        <begin position="458"/>
        <end position="488"/>
    </location>
</feature>
<accession>A0A8T2TWJ1</accession>
<feature type="repeat" description="PPR" evidence="2">
    <location>
        <begin position="287"/>
        <end position="321"/>
    </location>
</feature>
<dbReference type="Pfam" id="PF20431">
    <property type="entry name" value="E_motif"/>
    <property type="match status" value="1"/>
</dbReference>
<feature type="repeat" description="PPR" evidence="2">
    <location>
        <begin position="84"/>
        <end position="118"/>
    </location>
</feature>
<dbReference type="PANTHER" id="PTHR24015">
    <property type="entry name" value="OS07G0578800 PROTEIN-RELATED"/>
    <property type="match status" value="1"/>
</dbReference>
<feature type="repeat" description="PPR" evidence="2">
    <location>
        <begin position="388"/>
        <end position="422"/>
    </location>
</feature>
<dbReference type="PROSITE" id="PS51375">
    <property type="entry name" value="PPR"/>
    <property type="match status" value="8"/>
</dbReference>
<dbReference type="PANTHER" id="PTHR24015:SF548">
    <property type="entry name" value="OS08G0340900 PROTEIN"/>
    <property type="match status" value="1"/>
</dbReference>
<dbReference type="FunFam" id="1.25.40.10:FF:000073">
    <property type="entry name" value="Pentatricopeptide repeat-containing protein chloroplastic"/>
    <property type="match status" value="1"/>
</dbReference>
<keyword evidence="4" id="KW-1185">Reference proteome</keyword>
<dbReference type="Proteomes" id="UP000825935">
    <property type="component" value="Chromosome 10"/>
</dbReference>
<name>A0A8T2TWJ1_CERRI</name>
<dbReference type="FunFam" id="1.25.40.10:FF:000285">
    <property type="entry name" value="Pentatricopeptide repeat-containing protein, chloroplastic"/>
    <property type="match status" value="1"/>
</dbReference>
<comment type="caution">
    <text evidence="3">The sequence shown here is derived from an EMBL/GenBank/DDBJ whole genome shotgun (WGS) entry which is preliminary data.</text>
</comment>
<dbReference type="Gene3D" id="1.25.40.10">
    <property type="entry name" value="Tetratricopeptide repeat domain"/>
    <property type="match status" value="7"/>
</dbReference>
<keyword evidence="1" id="KW-0677">Repeat</keyword>
<protein>
    <recommendedName>
        <fullName evidence="5">Pentatricopeptide repeat-containing protein</fullName>
    </recommendedName>
</protein>
<dbReference type="Pfam" id="PF13041">
    <property type="entry name" value="PPR_2"/>
    <property type="match status" value="4"/>
</dbReference>
<sequence>MHSVVPGIENACQLGGRLTREAVYNLVRSCILQNDVFTAKYVHALIVSSRPLEASIGDQLVRFFASSACLAEARDVFYSISVPSVHTWHTIISAHSVCGRKMEALSLYCRMRQQAFVVPNSYIFSCVLKVCSGLQDLYQGAAVHFDVVCTSLEGDKIVGTALVDFYCKCNHIEEAANVFGNIKGPNIISWNALLTGFVQNQQWHLVIEFYGRLQKKGLKPDQVTFLCIIKAWSASRSINSCNLLYEQIKENGLSSNVVIGNALVNMYVKCGELKRANEVFEALQIRDVISWSSIIAGYAQHGHGLAALSLFNTMQEQGIQPEKVTFLHVFKACSLLGSSRHSRLMHDQFLRHGIKLDAMIGNTIVDMYAKCGSLDEAQKLFECLPSRTIVSWNVILTSYSQQGLGHLAFEHFEKMQQEGVKPTLVTFSCILKVCASMETSRLGEIVHDKTIREHVEQDNAVGNALIDMYGKCGRIDSAFRVFSHMSSVDVVSWGALIAGYTKQENCTMALISFQRMLEKKVEPDSVIITLVLKACGGMGVLKWGKFIYDFIIKRRLEADLVVGNSLIDMYARCGSLLEAEEIFDRLKIKNVVSWNALIAGYAQEGYLKQAMECFKSMQQLCIEPTTQTFTSILAACTHAGVKDGYCCLRGMLSDHGVLPNIEHLNCIVDLIARAGNVEDAEGLLNSMPSVPNISGWMCLLTSCLMFGNVELGKRSFDQVIRLENDSSAGYILMLNIYANAQMWDEVLKLHQSRSIHTKHKKPGQAFVEVNCTLYEFTAGDLIYFKDLDIYTKIQKIARFSKDNGFVPHAEMVFESTFDKNDDNMKTSEIPNQL</sequence>